<name>A0A6J4MK54_9BACT</name>
<sequence length="266" mass="29391">EGDLGDGAGELARGGELPHEHRVLDPRPARRGGADLLHHRRAAGHDEQRDPWRGGQLLRVHHHRARDDQLRRAGAQLAPGRSGRRGEQWHARHPAQRAGVAGHRLRRADCVRLSLDVRARADHRRGRRGARRARRARQRAGGAADPAPDRARVRAVRDDERRDGGGVPHAEPAEHRRAPRLDAPRRRLLPDARDPVVDPTARRLGAARVRPEGAAPRAPRRRAPHRGGVGDSEAAPVHRRAHRGRDVAPALVVPLRAAGRHVEPVL</sequence>
<protein>
    <submittedName>
        <fullName evidence="2">Uncharacterized protein</fullName>
    </submittedName>
</protein>
<reference evidence="2" key="1">
    <citation type="submission" date="2020-02" db="EMBL/GenBank/DDBJ databases">
        <authorList>
            <person name="Meier V. D."/>
        </authorList>
    </citation>
    <scope>NUCLEOTIDE SEQUENCE</scope>
    <source>
        <strain evidence="2">AVDCRST_MAG11</strain>
    </source>
</reference>
<gene>
    <name evidence="2" type="ORF">AVDCRST_MAG11-4162</name>
</gene>
<dbReference type="AlphaFoldDB" id="A0A6J4MK54"/>
<evidence type="ECO:0000313" key="2">
    <source>
        <dbReference type="EMBL" id="CAA9361651.1"/>
    </source>
</evidence>
<organism evidence="2">
    <name type="scientific">uncultured Gemmatimonadaceae bacterium</name>
    <dbReference type="NCBI Taxonomy" id="246130"/>
    <lineage>
        <taxon>Bacteria</taxon>
        <taxon>Pseudomonadati</taxon>
        <taxon>Gemmatimonadota</taxon>
        <taxon>Gemmatimonadia</taxon>
        <taxon>Gemmatimonadales</taxon>
        <taxon>Gemmatimonadaceae</taxon>
        <taxon>environmental samples</taxon>
    </lineage>
</organism>
<feature type="region of interest" description="Disordered" evidence="1">
    <location>
        <begin position="121"/>
        <end position="245"/>
    </location>
</feature>
<feature type="compositionally biased region" description="Basic residues" evidence="1">
    <location>
        <begin position="121"/>
        <end position="138"/>
    </location>
</feature>
<feature type="compositionally biased region" description="Basic and acidic residues" evidence="1">
    <location>
        <begin position="171"/>
        <end position="196"/>
    </location>
</feature>
<feature type="non-terminal residue" evidence="2">
    <location>
        <position position="266"/>
    </location>
</feature>
<feature type="compositionally biased region" description="Basic and acidic residues" evidence="1">
    <location>
        <begin position="147"/>
        <end position="164"/>
    </location>
</feature>
<feature type="compositionally biased region" description="Basic and acidic residues" evidence="1">
    <location>
        <begin position="16"/>
        <end position="52"/>
    </location>
</feature>
<dbReference type="EMBL" id="CADCTU010000888">
    <property type="protein sequence ID" value="CAA9361651.1"/>
    <property type="molecule type" value="Genomic_DNA"/>
</dbReference>
<feature type="compositionally biased region" description="Low complexity" evidence="1">
    <location>
        <begin position="206"/>
        <end position="217"/>
    </location>
</feature>
<evidence type="ECO:0000256" key="1">
    <source>
        <dbReference type="SAM" id="MobiDB-lite"/>
    </source>
</evidence>
<accession>A0A6J4MK54</accession>
<feature type="non-terminal residue" evidence="2">
    <location>
        <position position="1"/>
    </location>
</feature>
<feature type="region of interest" description="Disordered" evidence="1">
    <location>
        <begin position="1"/>
        <end position="103"/>
    </location>
</feature>
<proteinExistence type="predicted"/>